<organism evidence="1 2">
    <name type="scientific">Pseudozyma hubeiensis (strain SY62)</name>
    <name type="common">Yeast</name>
    <dbReference type="NCBI Taxonomy" id="1305764"/>
    <lineage>
        <taxon>Eukaryota</taxon>
        <taxon>Fungi</taxon>
        <taxon>Dikarya</taxon>
        <taxon>Basidiomycota</taxon>
        <taxon>Ustilaginomycotina</taxon>
        <taxon>Ustilaginomycetes</taxon>
        <taxon>Ustilaginales</taxon>
        <taxon>Ustilaginaceae</taxon>
        <taxon>Pseudozyma</taxon>
    </lineage>
</organism>
<dbReference type="GeneID" id="24106913"/>
<dbReference type="RefSeq" id="XP_012187634.1">
    <property type="nucleotide sequence ID" value="XM_012332244.1"/>
</dbReference>
<dbReference type="AlphaFoldDB" id="R9NZC0"/>
<keyword evidence="2" id="KW-1185">Reference proteome</keyword>
<dbReference type="HOGENOM" id="CLU_118703_0_0_1"/>
<sequence length="199" mass="22676">MIGFVTPVILLIRCTRVRMLIIRRLTPVDQAYPFHTVTQREDGKTYKRPLRLDFSVMCIFDDLSSMQTAVKPVVIEYEVRICEKEEYINVDASSEKSPMETLVGPPAYEARPRSVVTINTAARVKTNFFSRVFSRNHKKSPRSAKELPSYREAELVQAWAKVGIDINDRKQGPRPKCTPQELLQAMDGLFGTRSVLKAA</sequence>
<protein>
    <submittedName>
        <fullName evidence="1">Uncharacterized protein</fullName>
    </submittedName>
</protein>
<accession>R9NZC0</accession>
<evidence type="ECO:0000313" key="1">
    <source>
        <dbReference type="EMBL" id="GAC94047.1"/>
    </source>
</evidence>
<dbReference type="OrthoDB" id="2541982at2759"/>
<evidence type="ECO:0000313" key="2">
    <source>
        <dbReference type="Proteomes" id="UP000014071"/>
    </source>
</evidence>
<dbReference type="Proteomes" id="UP000014071">
    <property type="component" value="Unassembled WGS sequence"/>
</dbReference>
<reference evidence="2" key="1">
    <citation type="journal article" date="2013" name="Genome Announc.">
        <title>Draft genome sequence of the basidiomycetous yeast-like fungus Pseudozyma hubeiensis SY62, which produces an abundant amount of the biosurfactant mannosylerythritol lipids.</title>
        <authorList>
            <person name="Konishi M."/>
            <person name="Hatada Y."/>
            <person name="Horiuchi J."/>
        </authorList>
    </citation>
    <scope>NUCLEOTIDE SEQUENCE [LARGE SCALE GENOMIC DNA]</scope>
    <source>
        <strain evidence="2">SY62</strain>
    </source>
</reference>
<name>R9NZC0_PSEHS</name>
<dbReference type="eggNOG" id="ENOG502TAWZ">
    <property type="taxonomic scope" value="Eukaryota"/>
</dbReference>
<dbReference type="EMBL" id="DF238782">
    <property type="protein sequence ID" value="GAC94047.1"/>
    <property type="molecule type" value="Genomic_DNA"/>
</dbReference>
<gene>
    <name evidence="1" type="ORF">PHSY_001616</name>
</gene>
<proteinExistence type="predicted"/>